<gene>
    <name evidence="10" type="ORF">HHI36_006719</name>
</gene>
<dbReference type="Gene3D" id="1.10.1580.10">
    <property type="match status" value="1"/>
</dbReference>
<dbReference type="InterPro" id="IPR023179">
    <property type="entry name" value="GTP-bd_ortho_bundle_sf"/>
</dbReference>
<name>A0ABD2NZA1_9CUCU</name>
<dbReference type="CDD" id="cd01857">
    <property type="entry name" value="HSR1_MMR1"/>
    <property type="match status" value="1"/>
</dbReference>
<feature type="compositionally biased region" description="Basic residues" evidence="8">
    <location>
        <begin position="582"/>
        <end position="600"/>
    </location>
</feature>
<evidence type="ECO:0000256" key="1">
    <source>
        <dbReference type="ARBA" id="ARBA00004496"/>
    </source>
</evidence>
<feature type="region of interest" description="Disordered" evidence="8">
    <location>
        <begin position="557"/>
        <end position="606"/>
    </location>
</feature>
<dbReference type="SUPFAM" id="SSF52540">
    <property type="entry name" value="P-loop containing nucleoside triphosphate hydrolases"/>
    <property type="match status" value="1"/>
</dbReference>
<dbReference type="PROSITE" id="PS51721">
    <property type="entry name" value="G_CP"/>
    <property type="match status" value="1"/>
</dbReference>
<keyword evidence="11" id="KW-1185">Reference proteome</keyword>
<dbReference type="EMBL" id="JABFTP020000144">
    <property type="protein sequence ID" value="KAL3283580.1"/>
    <property type="molecule type" value="Genomic_DNA"/>
</dbReference>
<dbReference type="Gene3D" id="3.40.50.300">
    <property type="entry name" value="P-loop containing nucleotide triphosphate hydrolases"/>
    <property type="match status" value="1"/>
</dbReference>
<comment type="subcellular location">
    <subcellularLocation>
        <location evidence="1">Cytoplasm</location>
    </subcellularLocation>
</comment>
<dbReference type="PANTHER" id="PTHR45709">
    <property type="entry name" value="LARGE SUBUNIT GTPASE 1 HOMOLOG-RELATED"/>
    <property type="match status" value="1"/>
</dbReference>
<reference evidence="10 11" key="1">
    <citation type="journal article" date="2021" name="BMC Biol.">
        <title>Horizontally acquired antibacterial genes associated with adaptive radiation of ladybird beetles.</title>
        <authorList>
            <person name="Li H.S."/>
            <person name="Tang X.F."/>
            <person name="Huang Y.H."/>
            <person name="Xu Z.Y."/>
            <person name="Chen M.L."/>
            <person name="Du X.Y."/>
            <person name="Qiu B.Y."/>
            <person name="Chen P.T."/>
            <person name="Zhang W."/>
            <person name="Slipinski A."/>
            <person name="Escalona H.E."/>
            <person name="Waterhouse R.M."/>
            <person name="Zwick A."/>
            <person name="Pang H."/>
        </authorList>
    </citation>
    <scope>NUCLEOTIDE SEQUENCE [LARGE SCALE GENOMIC DNA]</scope>
    <source>
        <strain evidence="10">SYSU2018</strain>
    </source>
</reference>
<protein>
    <recommendedName>
        <fullName evidence="6">Large subunit GTPase 1 homolog</fullName>
    </recommendedName>
</protein>
<proteinExistence type="predicted"/>
<evidence type="ECO:0000256" key="8">
    <source>
        <dbReference type="SAM" id="MobiDB-lite"/>
    </source>
</evidence>
<dbReference type="AlphaFoldDB" id="A0ABD2NZA1"/>
<dbReference type="PANTHER" id="PTHR45709:SF2">
    <property type="entry name" value="LARGE SUBUNIT GTPASE 1 HOMOLOG"/>
    <property type="match status" value="1"/>
</dbReference>
<feature type="domain" description="CP-type G" evidence="9">
    <location>
        <begin position="163"/>
        <end position="393"/>
    </location>
</feature>
<dbReference type="InterPro" id="IPR043358">
    <property type="entry name" value="GNL1-like"/>
</dbReference>
<dbReference type="Proteomes" id="UP001516400">
    <property type="component" value="Unassembled WGS sequence"/>
</dbReference>
<keyword evidence="2" id="KW-0963">Cytoplasm</keyword>
<evidence type="ECO:0000256" key="5">
    <source>
        <dbReference type="ARBA" id="ARBA00023134"/>
    </source>
</evidence>
<dbReference type="FunFam" id="1.10.1580.10:FF:000008">
    <property type="entry name" value="Large subunit GTPase 1"/>
    <property type="match status" value="1"/>
</dbReference>
<dbReference type="Pfam" id="PF01926">
    <property type="entry name" value="MMR_HSR1"/>
    <property type="match status" value="1"/>
</dbReference>
<evidence type="ECO:0000313" key="11">
    <source>
        <dbReference type="Proteomes" id="UP001516400"/>
    </source>
</evidence>
<evidence type="ECO:0000256" key="3">
    <source>
        <dbReference type="ARBA" id="ARBA00022741"/>
    </source>
</evidence>
<organism evidence="10 11">
    <name type="scientific">Cryptolaemus montrouzieri</name>
    <dbReference type="NCBI Taxonomy" id="559131"/>
    <lineage>
        <taxon>Eukaryota</taxon>
        <taxon>Metazoa</taxon>
        <taxon>Ecdysozoa</taxon>
        <taxon>Arthropoda</taxon>
        <taxon>Hexapoda</taxon>
        <taxon>Insecta</taxon>
        <taxon>Pterygota</taxon>
        <taxon>Neoptera</taxon>
        <taxon>Endopterygota</taxon>
        <taxon>Coleoptera</taxon>
        <taxon>Polyphaga</taxon>
        <taxon>Cucujiformia</taxon>
        <taxon>Coccinelloidea</taxon>
        <taxon>Coccinellidae</taxon>
        <taxon>Scymninae</taxon>
        <taxon>Scymnini</taxon>
        <taxon>Cryptolaemus</taxon>
    </lineage>
</organism>
<comment type="caution">
    <text evidence="10">The sequence shown here is derived from an EMBL/GenBank/DDBJ whole genome shotgun (WGS) entry which is preliminary data.</text>
</comment>
<dbReference type="GO" id="GO:0005737">
    <property type="term" value="C:cytoplasm"/>
    <property type="evidence" value="ECO:0007669"/>
    <property type="project" value="UniProtKB-SubCell"/>
</dbReference>
<keyword evidence="7" id="KW-0175">Coiled coil</keyword>
<dbReference type="InterPro" id="IPR006073">
    <property type="entry name" value="GTP-bd"/>
</dbReference>
<feature type="coiled-coil region" evidence="7">
    <location>
        <begin position="267"/>
        <end position="301"/>
    </location>
</feature>
<evidence type="ECO:0000256" key="7">
    <source>
        <dbReference type="SAM" id="Coils"/>
    </source>
</evidence>
<keyword evidence="5" id="KW-0342">GTP-binding</keyword>
<evidence type="ECO:0000256" key="2">
    <source>
        <dbReference type="ARBA" id="ARBA00022490"/>
    </source>
</evidence>
<dbReference type="GO" id="GO:0016787">
    <property type="term" value="F:hydrolase activity"/>
    <property type="evidence" value="ECO:0007669"/>
    <property type="project" value="UniProtKB-KW"/>
</dbReference>
<evidence type="ECO:0000313" key="10">
    <source>
        <dbReference type="EMBL" id="KAL3283580.1"/>
    </source>
</evidence>
<dbReference type="InterPro" id="IPR030378">
    <property type="entry name" value="G_CP_dom"/>
</dbReference>
<evidence type="ECO:0000256" key="6">
    <source>
        <dbReference type="ARBA" id="ARBA00040145"/>
    </source>
</evidence>
<evidence type="ECO:0000259" key="9">
    <source>
        <dbReference type="PROSITE" id="PS51721"/>
    </source>
</evidence>
<keyword evidence="3" id="KW-0547">Nucleotide-binding</keyword>
<dbReference type="InterPro" id="IPR027417">
    <property type="entry name" value="P-loop_NTPase"/>
</dbReference>
<accession>A0ABD2NZA1</accession>
<keyword evidence="4" id="KW-0378">Hydrolase</keyword>
<sequence length="606" mass="69229">MNKKGKSNLGRSLIKDRFASGSNKKYVANKSMLHTTEIQDGYDWGRLNLQSVTEESSFQEFLSTAELAGTEFLAEKLNIKFVNPLSNVGLLSKEESEKVQKDHDKFKEFLKIPRRPAWTTETSPQELDQNEKEHFLEWRRGLAMLQEDHGILLTPYEKNLEFWRQLWRVVERSDVVVQIVDARNPLLFRCEDLEKYVKEVSKTKLNLILINKADFLTEKQRQAWADYFTSIQVKVVFFSAVLETDKNPIEVEKECNLNINDAEEIKTSKDSTKMENIKEEIDNLELNVENTANKLDEILSKIGVKDVNSSTLLTREELIQFFKTIHSGPKVTEGITTIGLVGYPNVGKSSTINALMTEKKVSVSATPGKTKHFQTLYLDKDILLCDCPGLVMPSFVFTKAEMIINGILPIDQMRDHVPPVNLVANLIPRHVIEDKYGIMLPKPMEGEDPDRCPFAEEVLNAYGYNRGFMTSNGQPDNPRSARYVLKDYMNGKLLYCHAPPNVSQEEYHTWPERQKVISTNTMIPPRTARAIKANRVSSADIDKVFFQNNNQGIHSKGIIGKSSGIPENLKSGQNGLSEKPWKKMNKHANKNKKEKLRRVYAHLDQH</sequence>
<dbReference type="GO" id="GO:0005525">
    <property type="term" value="F:GTP binding"/>
    <property type="evidence" value="ECO:0007669"/>
    <property type="project" value="UniProtKB-KW"/>
</dbReference>
<evidence type="ECO:0000256" key="4">
    <source>
        <dbReference type="ARBA" id="ARBA00022801"/>
    </source>
</evidence>